<keyword evidence="2" id="KW-1133">Transmembrane helix</keyword>
<name>A0A2I0SCT0_9ACTN</name>
<protein>
    <submittedName>
        <fullName evidence="3">Uncharacterized protein</fullName>
    </submittedName>
</protein>
<gene>
    <name evidence="3" type="ORF">CW362_38950</name>
</gene>
<dbReference type="Proteomes" id="UP000236178">
    <property type="component" value="Unassembled WGS sequence"/>
</dbReference>
<dbReference type="OrthoDB" id="3209305at2"/>
<dbReference type="EMBL" id="PJOS01000151">
    <property type="protein sequence ID" value="PKT67725.1"/>
    <property type="molecule type" value="Genomic_DNA"/>
</dbReference>
<sequence>MPDRPGDVYGGARRGRGSSSRSLVTVVGVVVLLIAAIAFANRGDDAASSGDGGGDKAKTSPTAASGDHLVTTKSAGIPSGFPHTEEGAQSAAANYGIALGSTGMFNADQRHAIVNAVYAPDVAAARQPDLDSAYTSEKFLTNIGLDKNGAAPAGQTFISRIIPVGTKTKASGTDSATVELWYTSLFGLSGDGSTNPVTESWYTTTYQLKWTNGDWKVTDFTQKDGPVPVGRDQKASTADDMSKAVEEFGGFTYAR</sequence>
<accession>A0A2I0SCT0</accession>
<proteinExistence type="predicted"/>
<reference evidence="3 4" key="1">
    <citation type="submission" date="2017-12" db="EMBL/GenBank/DDBJ databases">
        <title>Streptomyces populusis sp. nov., a novel endophytic actinobacterium isolated from stems of Populus adenopoda Maxim.</title>
        <authorList>
            <person name="Wang Z."/>
        </authorList>
    </citation>
    <scope>NUCLEOTIDE SEQUENCE [LARGE SCALE GENOMIC DNA]</scope>
    <source>
        <strain evidence="3 4">A249</strain>
    </source>
</reference>
<keyword evidence="4" id="KW-1185">Reference proteome</keyword>
<comment type="caution">
    <text evidence="3">The sequence shown here is derived from an EMBL/GenBank/DDBJ whole genome shotgun (WGS) entry which is preliminary data.</text>
</comment>
<evidence type="ECO:0000256" key="1">
    <source>
        <dbReference type="SAM" id="MobiDB-lite"/>
    </source>
</evidence>
<dbReference type="AlphaFoldDB" id="A0A2I0SCT0"/>
<feature type="transmembrane region" description="Helical" evidence="2">
    <location>
        <begin position="23"/>
        <end position="40"/>
    </location>
</feature>
<evidence type="ECO:0000313" key="3">
    <source>
        <dbReference type="EMBL" id="PKT67725.1"/>
    </source>
</evidence>
<evidence type="ECO:0000313" key="4">
    <source>
        <dbReference type="Proteomes" id="UP000236178"/>
    </source>
</evidence>
<keyword evidence="2" id="KW-0472">Membrane</keyword>
<evidence type="ECO:0000256" key="2">
    <source>
        <dbReference type="SAM" id="Phobius"/>
    </source>
</evidence>
<organism evidence="3 4">
    <name type="scientific">Streptomyces populi</name>
    <dbReference type="NCBI Taxonomy" id="2058924"/>
    <lineage>
        <taxon>Bacteria</taxon>
        <taxon>Bacillati</taxon>
        <taxon>Actinomycetota</taxon>
        <taxon>Actinomycetes</taxon>
        <taxon>Kitasatosporales</taxon>
        <taxon>Streptomycetaceae</taxon>
        <taxon>Streptomyces</taxon>
    </lineage>
</organism>
<feature type="region of interest" description="Disordered" evidence="1">
    <location>
        <begin position="44"/>
        <end position="85"/>
    </location>
</feature>
<keyword evidence="2" id="KW-0812">Transmembrane</keyword>